<dbReference type="PANTHER" id="PTHR10404:SF46">
    <property type="entry name" value="VACUOLAR PROTEIN SORTING-ASSOCIATED PROTEIN 70"/>
    <property type="match status" value="1"/>
</dbReference>
<name>A0A4P6XH42_9ASCO</name>
<organism evidence="2 3">
    <name type="scientific">Metschnikowia aff. pulcherrima</name>
    <dbReference type="NCBI Taxonomy" id="2163413"/>
    <lineage>
        <taxon>Eukaryota</taxon>
        <taxon>Fungi</taxon>
        <taxon>Dikarya</taxon>
        <taxon>Ascomycota</taxon>
        <taxon>Saccharomycotina</taxon>
        <taxon>Pichiomycetes</taxon>
        <taxon>Metschnikowiaceae</taxon>
        <taxon>Metschnikowia</taxon>
    </lineage>
</organism>
<dbReference type="PANTHER" id="PTHR10404">
    <property type="entry name" value="N-ACETYLATED-ALPHA-LINKED ACIDIC DIPEPTIDASE"/>
    <property type="match status" value="1"/>
</dbReference>
<dbReference type="AlphaFoldDB" id="A0A4P6XH42"/>
<dbReference type="Gene3D" id="3.40.630.10">
    <property type="entry name" value="Zn peptidases"/>
    <property type="match status" value="1"/>
</dbReference>
<evidence type="ECO:0008006" key="4">
    <source>
        <dbReference type="Google" id="ProtNLM"/>
    </source>
</evidence>
<accession>A0A4P6XH42</accession>
<dbReference type="SUPFAM" id="SSF53187">
    <property type="entry name" value="Zn-dependent exopeptidases"/>
    <property type="match status" value="1"/>
</dbReference>
<keyword evidence="1" id="KW-0812">Transmembrane</keyword>
<gene>
    <name evidence="2" type="ORF">METSCH_A11320</name>
</gene>
<dbReference type="Proteomes" id="UP000292447">
    <property type="component" value="Chromosome I"/>
</dbReference>
<protein>
    <recommendedName>
        <fullName evidence="4">Peptide hydrolase</fullName>
    </recommendedName>
</protein>
<proteinExistence type="predicted"/>
<evidence type="ECO:0000313" key="3">
    <source>
        <dbReference type="Proteomes" id="UP000292447"/>
    </source>
</evidence>
<keyword evidence="1" id="KW-1133">Transmembrane helix</keyword>
<keyword evidence="3" id="KW-1185">Reference proteome</keyword>
<dbReference type="GO" id="GO:0004180">
    <property type="term" value="F:carboxypeptidase activity"/>
    <property type="evidence" value="ECO:0007669"/>
    <property type="project" value="TreeGrafter"/>
</dbReference>
<dbReference type="SUPFAM" id="SSF52025">
    <property type="entry name" value="PA domain"/>
    <property type="match status" value="1"/>
</dbReference>
<dbReference type="InterPro" id="IPR046450">
    <property type="entry name" value="PA_dom_sf"/>
</dbReference>
<evidence type="ECO:0000256" key="1">
    <source>
        <dbReference type="SAM" id="Phobius"/>
    </source>
</evidence>
<sequence length="809" mass="92029">MALEISPLLALPLANEEQASIDDTRSGFTLELRVIKGFIKNRFWWLCALGIAAIVTLQLSFLPRTSPSRDFRRWHELRFTRTDVKRIFLVQLEIGVRGPDDKTVEQNVLSWLKQLSAVNGKNAPVAAGSPGAGDLATFVESQMRSMGFVTTSHTYPVLEKLRSPIALSLDLVDGSSSRVLYSALLHEPGSETPAYYLFGRNGTVKANYVFCNTGSPHDFRILQERSILLRHKIAIFSHALLSEFSLEDKIRMAESYGCVGTVVFGEKELGAAISRDYKPNTPPDQRFRLPVSFKDIEPVLNTLKPASAEFSNWLFSPNSTDDTLELQLTTIFSQARLNATNIIASVDGVLHDSEIVIGAARDVLTSSNPLSGHAILLETMRRIGFLRKMGWKPLRPIRFVSWDASRSGGLGSLENVKDGDVFGKNLPVLAYINLDTDVVTGSHLSVDSNPLFNHIVKSTADLVPFPKNSTYYRRLLKDSAGEKESEKVMDVLKENKYLNFDDDYSDTEISLLHYWIKQNDGHINNKLGHTFAGKDSGTFQSHLDTPVVNLGFVPSPRYNDTLYIPESEAYSTKWVIDELDPNLDLHALLVRFLGLFVLSLSEHEVVDSRTRLYFLKAQQYFNQMLNANQPLIDLWSNTTVAYGFLKTTSLQYDIQEKKENWDGAITIHDIFSQLTDLFQMTVEQARTFDLYNQEVENLWTTDYPWYRMIRKLHVYAKFKVTNYKLLRLEKELSQMVDWLEDQHDEILEDVTYHHFMFDVPQGVQSVREKEKRGAFAAFYEAFDDHSMEDIVKLAAAKYERLKAVYKKIT</sequence>
<feature type="transmembrane region" description="Helical" evidence="1">
    <location>
        <begin position="43"/>
        <end position="62"/>
    </location>
</feature>
<dbReference type="STRING" id="2163413.A0A4P6XH42"/>
<keyword evidence="1" id="KW-0472">Membrane</keyword>
<dbReference type="Gene3D" id="3.50.30.30">
    <property type="match status" value="1"/>
</dbReference>
<dbReference type="InterPro" id="IPR039373">
    <property type="entry name" value="Peptidase_M28B"/>
</dbReference>
<reference evidence="3" key="1">
    <citation type="submission" date="2019-03" db="EMBL/GenBank/DDBJ databases">
        <title>Snf2 controls pulcherriminic acid biosynthesis and connects pigmentation and antifungal activity of the yeast Metschnikowia pulcherrima.</title>
        <authorList>
            <person name="Gore-Lloyd D."/>
            <person name="Sumann I."/>
            <person name="Brachmann A.O."/>
            <person name="Schneeberger K."/>
            <person name="Ortiz-Merino R.A."/>
            <person name="Moreno-Beltran M."/>
            <person name="Schlaefli M."/>
            <person name="Kirner P."/>
            <person name="Santos Kron A."/>
            <person name="Wolfe K.H."/>
            <person name="Piel J."/>
            <person name="Ahrens C.H."/>
            <person name="Henk D."/>
            <person name="Freimoser F.M."/>
        </authorList>
    </citation>
    <scope>NUCLEOTIDE SEQUENCE [LARGE SCALE GENOMIC DNA]</scope>
    <source>
        <strain evidence="3">APC 1.2</strain>
    </source>
</reference>
<evidence type="ECO:0000313" key="2">
    <source>
        <dbReference type="EMBL" id="QBM86490.1"/>
    </source>
</evidence>
<dbReference type="EMBL" id="CP034456">
    <property type="protein sequence ID" value="QBM86490.1"/>
    <property type="molecule type" value="Genomic_DNA"/>
</dbReference>